<protein>
    <recommendedName>
        <fullName evidence="4">ATPase BadF/BadG/BcrA/BcrD type domain-containing protein</fullName>
    </recommendedName>
</protein>
<proteinExistence type="predicted"/>
<dbReference type="RefSeq" id="WP_191788740.1">
    <property type="nucleotide sequence ID" value="NZ_JACSQE010000001.1"/>
</dbReference>
<feature type="compositionally biased region" description="Low complexity" evidence="1">
    <location>
        <begin position="82"/>
        <end position="108"/>
    </location>
</feature>
<dbReference type="Proteomes" id="UP000633601">
    <property type="component" value="Unassembled WGS sequence"/>
</dbReference>
<comment type="caution">
    <text evidence="2">The sequence shown here is derived from an EMBL/GenBank/DDBJ whole genome shotgun (WGS) entry which is preliminary data.</text>
</comment>
<evidence type="ECO:0000313" key="3">
    <source>
        <dbReference type="Proteomes" id="UP000633601"/>
    </source>
</evidence>
<reference evidence="2 3" key="1">
    <citation type="submission" date="2020-08" db="EMBL/GenBank/DDBJ databases">
        <title>A Genomic Blueprint of the Chicken Gut Microbiome.</title>
        <authorList>
            <person name="Gilroy R."/>
            <person name="Ravi A."/>
            <person name="Getino M."/>
            <person name="Pursley I."/>
            <person name="Horton D.L."/>
            <person name="Alikhan N.-F."/>
            <person name="Baker D."/>
            <person name="Gharbi K."/>
            <person name="Hall N."/>
            <person name="Watson M."/>
            <person name="Adriaenssens E.M."/>
            <person name="Foster-Nyarko E."/>
            <person name="Jarju S."/>
            <person name="Secka A."/>
            <person name="Antonio M."/>
            <person name="Oren A."/>
            <person name="Chaudhuri R."/>
            <person name="La Ragione R.M."/>
            <person name="Hildebrand F."/>
            <person name="Pallen M.J."/>
        </authorList>
    </citation>
    <scope>NUCLEOTIDE SEQUENCE [LARGE SCALE GENOMIC DNA]</scope>
    <source>
        <strain evidence="2 3">Sa2CUA8</strain>
    </source>
</reference>
<evidence type="ECO:0008006" key="4">
    <source>
        <dbReference type="Google" id="ProtNLM"/>
    </source>
</evidence>
<feature type="compositionally biased region" description="Basic and acidic residues" evidence="1">
    <location>
        <begin position="1"/>
        <end position="18"/>
    </location>
</feature>
<keyword evidence="3" id="KW-1185">Reference proteome</keyword>
<dbReference type="EMBL" id="JACSQE010000001">
    <property type="protein sequence ID" value="MBD7996965.1"/>
    <property type="molecule type" value="Genomic_DNA"/>
</dbReference>
<sequence length="115" mass="11496">MTSAQDHDPALPEARADARTAPTGPSRWIVAIDVGGSGSRLLAARLGDDTAADVGPDAHRTSLTGRPVAIGPGGSDVAPGVAARGPRPSSRTRPSCTTRSARASAPSAPRSPPTP</sequence>
<organism evidence="2 3">
    <name type="scientific">Oerskovia gallyi</name>
    <dbReference type="NCBI Taxonomy" id="2762226"/>
    <lineage>
        <taxon>Bacteria</taxon>
        <taxon>Bacillati</taxon>
        <taxon>Actinomycetota</taxon>
        <taxon>Actinomycetes</taxon>
        <taxon>Micrococcales</taxon>
        <taxon>Cellulomonadaceae</taxon>
        <taxon>Oerskovia</taxon>
    </lineage>
</organism>
<gene>
    <name evidence="2" type="ORF">H9640_00160</name>
</gene>
<accession>A0ABR8UWP6</accession>
<evidence type="ECO:0000256" key="1">
    <source>
        <dbReference type="SAM" id="MobiDB-lite"/>
    </source>
</evidence>
<feature type="region of interest" description="Disordered" evidence="1">
    <location>
        <begin position="1"/>
        <end position="26"/>
    </location>
</feature>
<evidence type="ECO:0000313" key="2">
    <source>
        <dbReference type="EMBL" id="MBD7996965.1"/>
    </source>
</evidence>
<feature type="region of interest" description="Disordered" evidence="1">
    <location>
        <begin position="50"/>
        <end position="115"/>
    </location>
</feature>
<name>A0ABR8UWP6_9CELL</name>